<evidence type="ECO:0000256" key="9">
    <source>
        <dbReference type="ARBA" id="ARBA00023242"/>
    </source>
</evidence>
<keyword evidence="6" id="KW-0970">Cilium biogenesis/degradation</keyword>
<dbReference type="GO" id="GO:0005634">
    <property type="term" value="C:nucleus"/>
    <property type="evidence" value="ECO:0007669"/>
    <property type="project" value="UniProtKB-SubCell"/>
</dbReference>
<dbReference type="GO" id="GO:0005886">
    <property type="term" value="C:plasma membrane"/>
    <property type="evidence" value="ECO:0007669"/>
    <property type="project" value="UniProtKB-SubCell"/>
</dbReference>
<evidence type="ECO:0000256" key="10">
    <source>
        <dbReference type="ARBA" id="ARBA00037538"/>
    </source>
</evidence>
<dbReference type="InterPro" id="IPR048777">
    <property type="entry name" value="CATIP_N"/>
</dbReference>
<dbReference type="PANTHER" id="PTHR15505:SF3">
    <property type="entry name" value="CILIOGENESIS-ASSOCIATED TTC17-INTERACTING PROTEIN"/>
    <property type="match status" value="1"/>
</dbReference>
<dbReference type="GO" id="GO:0030041">
    <property type="term" value="P:actin filament polymerization"/>
    <property type="evidence" value="ECO:0007669"/>
    <property type="project" value="TreeGrafter"/>
</dbReference>
<dbReference type="Proteomes" id="UP000694419">
    <property type="component" value="Unplaced"/>
</dbReference>
<organism evidence="15 16">
    <name type="scientific">Calidris pygmaea</name>
    <name type="common">Spoon-billed sandpiper</name>
    <dbReference type="NCBI Taxonomy" id="425635"/>
    <lineage>
        <taxon>Eukaryota</taxon>
        <taxon>Metazoa</taxon>
        <taxon>Chordata</taxon>
        <taxon>Craniata</taxon>
        <taxon>Vertebrata</taxon>
        <taxon>Euteleostomi</taxon>
        <taxon>Archelosauria</taxon>
        <taxon>Archosauria</taxon>
        <taxon>Dinosauria</taxon>
        <taxon>Saurischia</taxon>
        <taxon>Theropoda</taxon>
        <taxon>Coelurosauria</taxon>
        <taxon>Aves</taxon>
        <taxon>Neognathae</taxon>
        <taxon>Neoaves</taxon>
        <taxon>Charadriiformes</taxon>
        <taxon>Scolopacidae</taxon>
        <taxon>Calidris</taxon>
    </lineage>
</organism>
<evidence type="ECO:0000313" key="16">
    <source>
        <dbReference type="Proteomes" id="UP000694419"/>
    </source>
</evidence>
<reference evidence="15" key="2">
    <citation type="submission" date="2025-09" db="UniProtKB">
        <authorList>
            <consortium name="Ensembl"/>
        </authorList>
    </citation>
    <scope>IDENTIFICATION</scope>
</reference>
<evidence type="ECO:0000259" key="14">
    <source>
        <dbReference type="Pfam" id="PF21772"/>
    </source>
</evidence>
<feature type="compositionally biased region" description="Pro residues" evidence="13">
    <location>
        <begin position="311"/>
        <end position="324"/>
    </location>
</feature>
<evidence type="ECO:0000256" key="4">
    <source>
        <dbReference type="ARBA" id="ARBA00022475"/>
    </source>
</evidence>
<accession>A0A8C3PLW8</accession>
<evidence type="ECO:0000256" key="13">
    <source>
        <dbReference type="SAM" id="MobiDB-lite"/>
    </source>
</evidence>
<evidence type="ECO:0000256" key="6">
    <source>
        <dbReference type="ARBA" id="ARBA00022794"/>
    </source>
</evidence>
<evidence type="ECO:0000256" key="5">
    <source>
        <dbReference type="ARBA" id="ARBA00022490"/>
    </source>
</evidence>
<comment type="subcellular location">
    <subcellularLocation>
        <location evidence="2">Cell membrane</location>
    </subcellularLocation>
    <subcellularLocation>
        <location evidence="3">Cytoplasm</location>
        <location evidence="3">Cytoskeleton</location>
    </subcellularLocation>
    <subcellularLocation>
        <location evidence="1">Nucleus</location>
    </subcellularLocation>
</comment>
<dbReference type="Pfam" id="PF21772">
    <property type="entry name" value="CATIP_N"/>
    <property type="match status" value="1"/>
</dbReference>
<feature type="region of interest" description="Disordered" evidence="13">
    <location>
        <begin position="1"/>
        <end position="23"/>
    </location>
</feature>
<evidence type="ECO:0000256" key="2">
    <source>
        <dbReference type="ARBA" id="ARBA00004236"/>
    </source>
</evidence>
<name>A0A8C3PLW8_9CHAR</name>
<evidence type="ECO:0000256" key="3">
    <source>
        <dbReference type="ARBA" id="ARBA00004245"/>
    </source>
</evidence>
<keyword evidence="5" id="KW-0963">Cytoplasm</keyword>
<keyword evidence="7" id="KW-0472">Membrane</keyword>
<keyword evidence="9" id="KW-0539">Nucleus</keyword>
<dbReference type="GO" id="GO:0005856">
    <property type="term" value="C:cytoskeleton"/>
    <property type="evidence" value="ECO:0007669"/>
    <property type="project" value="UniProtKB-SubCell"/>
</dbReference>
<evidence type="ECO:0000256" key="8">
    <source>
        <dbReference type="ARBA" id="ARBA00023212"/>
    </source>
</evidence>
<comment type="similarity">
    <text evidence="11">Belongs to the CATIP family.</text>
</comment>
<proteinExistence type="inferred from homology"/>
<keyword evidence="4" id="KW-1003">Cell membrane</keyword>
<protein>
    <recommendedName>
        <fullName evidence="12">Ciliogenesis-associated TTC17-interacting protein</fullName>
    </recommendedName>
</protein>
<keyword evidence="8" id="KW-0206">Cytoskeleton</keyword>
<evidence type="ECO:0000256" key="12">
    <source>
        <dbReference type="ARBA" id="ARBA00039249"/>
    </source>
</evidence>
<evidence type="ECO:0000256" key="7">
    <source>
        <dbReference type="ARBA" id="ARBA00023136"/>
    </source>
</evidence>
<feature type="region of interest" description="Disordered" evidence="13">
    <location>
        <begin position="302"/>
        <end position="324"/>
    </location>
</feature>
<evidence type="ECO:0000313" key="15">
    <source>
        <dbReference type="Ensembl" id="ENSCPGP00000011478.1"/>
    </source>
</evidence>
<reference evidence="15" key="1">
    <citation type="submission" date="2025-08" db="UniProtKB">
        <authorList>
            <consortium name="Ensembl"/>
        </authorList>
    </citation>
    <scope>IDENTIFICATION</scope>
</reference>
<dbReference type="AlphaFoldDB" id="A0A8C3PLW8"/>
<evidence type="ECO:0000256" key="1">
    <source>
        <dbReference type="ARBA" id="ARBA00004123"/>
    </source>
</evidence>
<evidence type="ECO:0000256" key="11">
    <source>
        <dbReference type="ARBA" id="ARBA00037938"/>
    </source>
</evidence>
<dbReference type="GO" id="GO:0044782">
    <property type="term" value="P:cilium organization"/>
    <property type="evidence" value="ECO:0007669"/>
    <property type="project" value="TreeGrafter"/>
</dbReference>
<sequence length="324" mass="35762">MPPQSAGALVLPSPLCHPPPRAPHPFPQLRTHPVQKRTHMVSHQHGMTVTKTLQEGEAEPQCWSFSYSRDELRGLLPEGASLLLLRVLACRWAVPPGLIFPAINTEGHLCTSSYRALGTQQQAVGLAEVEVFVIERAVHASAGTSTVWHSSFLPNGYLAQQVEVGCPTMALLRDESILSKTGTRRGEACAPQHGQPLPTVWQPTWGTPCPAFLLPGGVEQQPRFPKQPLDWEEDIQLYSWFLDRKAELQASHAAYIQQHPELWALLADFLQALLLHQPRDPISFAAQFFAPFARQQPPMARFASAGATSPLPTPLPRHPPANKE</sequence>
<keyword evidence="16" id="KW-1185">Reference proteome</keyword>
<comment type="function">
    <text evidence="10">Plays a role in primary ciliogenesis by modulating actin polymerization.</text>
</comment>
<dbReference type="PANTHER" id="PTHR15505">
    <property type="entry name" value="RIIA DOMAIN-CONTAINING PROTEIN 1"/>
    <property type="match status" value="1"/>
</dbReference>
<dbReference type="Gene3D" id="1.20.890.10">
    <property type="entry name" value="cAMP-dependent protein kinase regulatory subunit, dimerization-anchoring domain"/>
    <property type="match status" value="1"/>
</dbReference>
<dbReference type="SUPFAM" id="SSF47391">
    <property type="entry name" value="Dimerization-anchoring domain of cAMP-dependent PK regulatory subunit"/>
    <property type="match status" value="1"/>
</dbReference>
<feature type="domain" description="Ciliogenesis-associated TTC17-interacting protein N-terminal" evidence="14">
    <location>
        <begin position="28"/>
        <end position="167"/>
    </location>
</feature>
<dbReference type="Ensembl" id="ENSCPGT00000012587.1">
    <property type="protein sequence ID" value="ENSCPGP00000011478.1"/>
    <property type="gene ID" value="ENSCPGG00000008179.1"/>
</dbReference>